<feature type="region of interest" description="Disordered" evidence="1">
    <location>
        <begin position="528"/>
        <end position="591"/>
    </location>
</feature>
<feature type="region of interest" description="Disordered" evidence="1">
    <location>
        <begin position="185"/>
        <end position="207"/>
    </location>
</feature>
<protein>
    <submittedName>
        <fullName evidence="2">Uncharacterized protein</fullName>
    </submittedName>
</protein>
<dbReference type="AlphaFoldDB" id="A0A5C2RPR1"/>
<proteinExistence type="predicted"/>
<dbReference type="OrthoDB" id="2764086at2759"/>
<feature type="compositionally biased region" description="Basic and acidic residues" evidence="1">
    <location>
        <begin position="552"/>
        <end position="568"/>
    </location>
</feature>
<feature type="compositionally biased region" description="Acidic residues" evidence="1">
    <location>
        <begin position="1"/>
        <end position="21"/>
    </location>
</feature>
<dbReference type="Proteomes" id="UP000313359">
    <property type="component" value="Unassembled WGS sequence"/>
</dbReference>
<name>A0A5C2RPR1_9APHY</name>
<accession>A0A5C2RPR1</accession>
<evidence type="ECO:0000313" key="2">
    <source>
        <dbReference type="EMBL" id="RPD52505.1"/>
    </source>
</evidence>
<reference evidence="2" key="1">
    <citation type="journal article" date="2018" name="Genome Biol. Evol.">
        <title>Genomics and development of Lentinus tigrinus, a white-rot wood-decaying mushroom with dimorphic fruiting bodies.</title>
        <authorList>
            <person name="Wu B."/>
            <person name="Xu Z."/>
            <person name="Knudson A."/>
            <person name="Carlson A."/>
            <person name="Chen N."/>
            <person name="Kovaka S."/>
            <person name="LaButti K."/>
            <person name="Lipzen A."/>
            <person name="Pennachio C."/>
            <person name="Riley R."/>
            <person name="Schakwitz W."/>
            <person name="Umezawa K."/>
            <person name="Ohm R.A."/>
            <person name="Grigoriev I.V."/>
            <person name="Nagy L.G."/>
            <person name="Gibbons J."/>
            <person name="Hibbett D."/>
        </authorList>
    </citation>
    <scope>NUCLEOTIDE SEQUENCE [LARGE SCALE GENOMIC DNA]</scope>
    <source>
        <strain evidence="2">ALCF2SS1-6</strain>
    </source>
</reference>
<feature type="compositionally biased region" description="Basic and acidic residues" evidence="1">
    <location>
        <begin position="260"/>
        <end position="286"/>
    </location>
</feature>
<feature type="region of interest" description="Disordered" evidence="1">
    <location>
        <begin position="1"/>
        <end position="23"/>
    </location>
</feature>
<feature type="region of interest" description="Disordered" evidence="1">
    <location>
        <begin position="219"/>
        <end position="291"/>
    </location>
</feature>
<keyword evidence="3" id="KW-1185">Reference proteome</keyword>
<feature type="compositionally biased region" description="Basic and acidic residues" evidence="1">
    <location>
        <begin position="581"/>
        <end position="591"/>
    </location>
</feature>
<organism evidence="2 3">
    <name type="scientific">Lentinus tigrinus ALCF2SS1-6</name>
    <dbReference type="NCBI Taxonomy" id="1328759"/>
    <lineage>
        <taxon>Eukaryota</taxon>
        <taxon>Fungi</taxon>
        <taxon>Dikarya</taxon>
        <taxon>Basidiomycota</taxon>
        <taxon>Agaricomycotina</taxon>
        <taxon>Agaricomycetes</taxon>
        <taxon>Polyporales</taxon>
        <taxon>Polyporaceae</taxon>
        <taxon>Lentinus</taxon>
    </lineage>
</organism>
<evidence type="ECO:0000313" key="3">
    <source>
        <dbReference type="Proteomes" id="UP000313359"/>
    </source>
</evidence>
<dbReference type="EMBL" id="ML122356">
    <property type="protein sequence ID" value="RPD52505.1"/>
    <property type="molecule type" value="Genomic_DNA"/>
</dbReference>
<sequence>MNVSSEDEAVSSDWDSADWDSDSMSNVAEQVTNLFFSHVASTTATGQRDEFRHDPVMQRMPRQYTAGRPSTLQSNGIQARSLNTPNSFSPQGLTFVPTSRNHVDGGARVAGPYAWGASQTSGGRTASAVLEEPLRAARKIPSVVGSTHSGDRKPFGQGELMQTYNSGTGQNMTPPLADWVVNEQRNTGSPQDATGIPRIKSGPPESQTRWTAASLAPEQPTYLIGPGPGISCGDSRMPSNNSRSFAMGKPLQQVSSKTEQLQKLRSRETTRTSERTEDPETHESERVASQSNVRARVIKASEVGRFIGLNAMSDIIRQLYLPRDVRRWQQLVRVAVLTVGQVEEWHIQQADSPSRQGSTAVSMPTFANWQEWINEWLELQPLSRFRGAQPFIHHPSALLYPEETHPSDWSLFWLHARQIVFKVLLGFKTCSPHHTGATDRSCSMERAQWAAWLEDILWVFYELLNHMDVHGKALLQPYVKLSNVSSLFVGSNADPVGAVSKASPVLGQSVQPGPLLLPVSSSEHLSCVQSKKRSLDEEEAARASGSGSKRPRAADQRTETTNKSRQEEQSNDQSSPQEVETAGKNDDETEL</sequence>
<gene>
    <name evidence="2" type="ORF">L227DRAFT_568555</name>
</gene>
<evidence type="ECO:0000256" key="1">
    <source>
        <dbReference type="SAM" id="MobiDB-lite"/>
    </source>
</evidence>